<proteinExistence type="predicted"/>
<dbReference type="Proteomes" id="UP001056201">
    <property type="component" value="Chromosome 2"/>
</dbReference>
<dbReference type="InterPro" id="IPR017850">
    <property type="entry name" value="Alkaline_phosphatase_core_sf"/>
</dbReference>
<keyword evidence="3" id="KW-0997">Cell inner membrane</keyword>
<dbReference type="RefSeq" id="WP_250196712.1">
    <property type="nucleotide sequence ID" value="NZ_CP097636.1"/>
</dbReference>
<evidence type="ECO:0000313" key="12">
    <source>
        <dbReference type="Proteomes" id="UP001056201"/>
    </source>
</evidence>
<keyword evidence="6 8" id="KW-1133">Transmembrane helix</keyword>
<dbReference type="EMBL" id="CP097636">
    <property type="protein sequence ID" value="URI08490.1"/>
    <property type="molecule type" value="Genomic_DNA"/>
</dbReference>
<dbReference type="PANTHER" id="PTHR30443">
    <property type="entry name" value="INNER MEMBRANE PROTEIN"/>
    <property type="match status" value="1"/>
</dbReference>
<keyword evidence="7 8" id="KW-0472">Membrane</keyword>
<dbReference type="Pfam" id="PF08019">
    <property type="entry name" value="EptA_B_N"/>
    <property type="match status" value="1"/>
</dbReference>
<evidence type="ECO:0000313" key="11">
    <source>
        <dbReference type="EMBL" id="URI08490.1"/>
    </source>
</evidence>
<dbReference type="InterPro" id="IPR012549">
    <property type="entry name" value="EptA-like_N"/>
</dbReference>
<dbReference type="NCBIfam" id="NF028537">
    <property type="entry name" value="P_eth_NH2_trans"/>
    <property type="match status" value="1"/>
</dbReference>
<dbReference type="InterPro" id="IPR058130">
    <property type="entry name" value="PEA_transf_C"/>
</dbReference>
<keyword evidence="2" id="KW-1003">Cell membrane</keyword>
<gene>
    <name evidence="11" type="ORF">MW290_23175</name>
</gene>
<dbReference type="InterPro" id="IPR040423">
    <property type="entry name" value="PEA_transferase"/>
</dbReference>
<evidence type="ECO:0000256" key="5">
    <source>
        <dbReference type="ARBA" id="ARBA00022692"/>
    </source>
</evidence>
<evidence type="ECO:0000259" key="10">
    <source>
        <dbReference type="Pfam" id="PF08019"/>
    </source>
</evidence>
<evidence type="ECO:0000256" key="2">
    <source>
        <dbReference type="ARBA" id="ARBA00022475"/>
    </source>
</evidence>
<keyword evidence="12" id="KW-1185">Reference proteome</keyword>
<dbReference type="InterPro" id="IPR000917">
    <property type="entry name" value="Sulfatase_N"/>
</dbReference>
<comment type="subcellular location">
    <subcellularLocation>
        <location evidence="1">Cell inner membrane</location>
        <topology evidence="1">Multi-pass membrane protein</topology>
    </subcellularLocation>
</comment>
<feature type="transmembrane region" description="Helical" evidence="8">
    <location>
        <begin position="30"/>
        <end position="52"/>
    </location>
</feature>
<feature type="transmembrane region" description="Helical" evidence="8">
    <location>
        <begin position="136"/>
        <end position="157"/>
    </location>
</feature>
<organism evidence="11 12">
    <name type="scientific">Aquincola tertiaricarbonis</name>
    <dbReference type="NCBI Taxonomy" id="391953"/>
    <lineage>
        <taxon>Bacteria</taxon>
        <taxon>Pseudomonadati</taxon>
        <taxon>Pseudomonadota</taxon>
        <taxon>Betaproteobacteria</taxon>
        <taxon>Burkholderiales</taxon>
        <taxon>Sphaerotilaceae</taxon>
        <taxon>Aquincola</taxon>
    </lineage>
</organism>
<feature type="domain" description="Phosphoethanolamine transferase N-terminal" evidence="10">
    <location>
        <begin position="76"/>
        <end position="223"/>
    </location>
</feature>
<keyword evidence="4 11" id="KW-0808">Transferase</keyword>
<name>A0ABY4S8G0_AQUTE</name>
<dbReference type="GO" id="GO:0016740">
    <property type="term" value="F:transferase activity"/>
    <property type="evidence" value="ECO:0007669"/>
    <property type="project" value="UniProtKB-KW"/>
</dbReference>
<accession>A0ABY4S8G0</accession>
<dbReference type="CDD" id="cd16017">
    <property type="entry name" value="LptA"/>
    <property type="match status" value="1"/>
</dbReference>
<feature type="domain" description="Sulfatase N-terminal" evidence="9">
    <location>
        <begin position="252"/>
        <end position="545"/>
    </location>
</feature>
<feature type="transmembrane region" description="Helical" evidence="8">
    <location>
        <begin position="94"/>
        <end position="116"/>
    </location>
</feature>
<reference evidence="11" key="1">
    <citation type="submission" date="2022-05" db="EMBL/GenBank/DDBJ databases">
        <title>An RpoN-dependent PEP-CTERM gene is involved in floc formation of an Aquincola tertiaricarbonis strain.</title>
        <authorList>
            <person name="Qiu D."/>
            <person name="Xia M."/>
        </authorList>
    </citation>
    <scope>NUCLEOTIDE SEQUENCE</scope>
    <source>
        <strain evidence="11">RN12</strain>
    </source>
</reference>
<evidence type="ECO:0000256" key="6">
    <source>
        <dbReference type="ARBA" id="ARBA00022989"/>
    </source>
</evidence>
<feature type="transmembrane region" description="Helical" evidence="8">
    <location>
        <begin position="64"/>
        <end position="87"/>
    </location>
</feature>
<evidence type="ECO:0000256" key="8">
    <source>
        <dbReference type="SAM" id="Phobius"/>
    </source>
</evidence>
<evidence type="ECO:0000256" key="1">
    <source>
        <dbReference type="ARBA" id="ARBA00004429"/>
    </source>
</evidence>
<dbReference type="Pfam" id="PF00884">
    <property type="entry name" value="Sulfatase"/>
    <property type="match status" value="1"/>
</dbReference>
<evidence type="ECO:0000256" key="3">
    <source>
        <dbReference type="ARBA" id="ARBA00022519"/>
    </source>
</evidence>
<evidence type="ECO:0000259" key="9">
    <source>
        <dbReference type="Pfam" id="PF00884"/>
    </source>
</evidence>
<dbReference type="Gene3D" id="3.40.720.10">
    <property type="entry name" value="Alkaline Phosphatase, subunit A"/>
    <property type="match status" value="1"/>
</dbReference>
<evidence type="ECO:0000256" key="7">
    <source>
        <dbReference type="ARBA" id="ARBA00023136"/>
    </source>
</evidence>
<dbReference type="PANTHER" id="PTHR30443:SF0">
    <property type="entry name" value="PHOSPHOETHANOLAMINE TRANSFERASE EPTA"/>
    <property type="match status" value="1"/>
</dbReference>
<protein>
    <submittedName>
        <fullName evidence="11">Phosphoethanolamine--lipid A transferase</fullName>
    </submittedName>
</protein>
<keyword evidence="5 8" id="KW-0812">Transmembrane</keyword>
<dbReference type="SUPFAM" id="SSF53649">
    <property type="entry name" value="Alkaline phosphatase-like"/>
    <property type="match status" value="1"/>
</dbReference>
<evidence type="ECO:0000256" key="4">
    <source>
        <dbReference type="ARBA" id="ARBA00022679"/>
    </source>
</evidence>
<feature type="transmembrane region" description="Helical" evidence="8">
    <location>
        <begin position="169"/>
        <end position="189"/>
    </location>
</feature>
<sequence length="563" mass="61033">MTSLTFWTWRRHKVAADPLPHAASAGRAPWLVTLAAAGWMATACNLALWAKLGDLGLLHGLRGLLLGLGCAGIISALIVTLVSLLAWRWTLKPVLTLLLVTAAAAMHFMRMYGIVIDPSMVVNVLQTDAHEAGDLLSLRLVLTLGVAGLLPALLLWRTPVRYGTPGRRALGNLGLFVASLAVAAGLLLACFQPLSSLMRNHKDVRYLINPLNAVWAVADVAAKPLRRAEGPLQPIGEDAVLGTSYSRQAQPPLVVLVLGETGRAGNFGLNGYGRDTTPELAKENVASLRNVWSCGTSTAASVPCMFSHLGREGYLDRKQDSEGLMDVLQRAGLAVLWLDNQSGCKGVCDRVPNVNTSSGSDPQLCPGGQCMDMVMLKGLDERIAALPPERRARGVVVVMHQMGSHGPAYSKRSTAEFKRFQPECTSPSLQECSRESLVNAYDNSIAYTDHFLASTIRWLKTKGSQPTAMVYLADHGESLGENNLYLHGLPYAVAPDVQKRVPWITWLSPAYEQRSGLRTACLKQQADERRSHDDWFHSVLGLLDVQTGIYRRANDLYAGCSAG</sequence>